<feature type="non-terminal residue" evidence="14">
    <location>
        <position position="1"/>
    </location>
</feature>
<comment type="catalytic activity">
    <reaction evidence="12">
        <text>(1,4-alpha-D-galacturonosyl)n+m + H2O = (1,4-alpha-D-galacturonosyl)n + (1,4-alpha-D-galacturonosyl)m.</text>
        <dbReference type="EC" id="3.2.1.15"/>
    </reaction>
</comment>
<dbReference type="InterPro" id="IPR012334">
    <property type="entry name" value="Pectin_lyas_fold"/>
</dbReference>
<protein>
    <recommendedName>
        <fullName evidence="3">endo-polygalacturonase</fullName>
        <ecNumber evidence="3">3.2.1.15</ecNumber>
    </recommendedName>
</protein>
<dbReference type="Proteomes" id="UP001162164">
    <property type="component" value="Unassembled WGS sequence"/>
</dbReference>
<dbReference type="InterPro" id="IPR011050">
    <property type="entry name" value="Pectin_lyase_fold/virulence"/>
</dbReference>
<organism evidence="14 15">
    <name type="scientific">Molorchus minor</name>
    <dbReference type="NCBI Taxonomy" id="1323400"/>
    <lineage>
        <taxon>Eukaryota</taxon>
        <taxon>Metazoa</taxon>
        <taxon>Ecdysozoa</taxon>
        <taxon>Arthropoda</taxon>
        <taxon>Hexapoda</taxon>
        <taxon>Insecta</taxon>
        <taxon>Pterygota</taxon>
        <taxon>Neoptera</taxon>
        <taxon>Endopterygota</taxon>
        <taxon>Coleoptera</taxon>
        <taxon>Polyphaga</taxon>
        <taxon>Cucujiformia</taxon>
        <taxon>Chrysomeloidea</taxon>
        <taxon>Cerambycidae</taxon>
        <taxon>Lamiinae</taxon>
        <taxon>Monochamini</taxon>
        <taxon>Molorchus</taxon>
    </lineage>
</organism>
<evidence type="ECO:0000256" key="9">
    <source>
        <dbReference type="ARBA" id="ARBA00023180"/>
    </source>
</evidence>
<reference evidence="14" key="1">
    <citation type="journal article" date="2023" name="Insect Mol. Biol.">
        <title>Genome sequencing provides insights into the evolution of gene families encoding plant cell wall-degrading enzymes in longhorned beetles.</title>
        <authorList>
            <person name="Shin N.R."/>
            <person name="Okamura Y."/>
            <person name="Kirsch R."/>
            <person name="Pauchet Y."/>
        </authorList>
    </citation>
    <scope>NUCLEOTIDE SEQUENCE</scope>
    <source>
        <strain evidence="14">MMC_N1</strain>
    </source>
</reference>
<evidence type="ECO:0000256" key="10">
    <source>
        <dbReference type="ARBA" id="ARBA00023295"/>
    </source>
</evidence>
<evidence type="ECO:0000256" key="12">
    <source>
        <dbReference type="ARBA" id="ARBA00034074"/>
    </source>
</evidence>
<accession>A0ABQ9IRJ7</accession>
<comment type="similarity">
    <text evidence="2 13">Belongs to the glycosyl hydrolase 28 family.</text>
</comment>
<keyword evidence="5" id="KW-0732">Signal</keyword>
<evidence type="ECO:0000256" key="4">
    <source>
        <dbReference type="ARBA" id="ARBA00022525"/>
    </source>
</evidence>
<dbReference type="InterPro" id="IPR050434">
    <property type="entry name" value="Glycosyl_hydrlase_28"/>
</dbReference>
<keyword evidence="8" id="KW-1015">Disulfide bond</keyword>
<dbReference type="PANTHER" id="PTHR31884">
    <property type="entry name" value="POLYGALACTURONASE"/>
    <property type="match status" value="1"/>
</dbReference>
<evidence type="ECO:0000256" key="2">
    <source>
        <dbReference type="ARBA" id="ARBA00008834"/>
    </source>
</evidence>
<keyword evidence="4" id="KW-0964">Secreted</keyword>
<keyword evidence="10 13" id="KW-0326">Glycosidase</keyword>
<dbReference type="SUPFAM" id="SSF51126">
    <property type="entry name" value="Pectin lyase-like"/>
    <property type="match status" value="1"/>
</dbReference>
<evidence type="ECO:0000256" key="1">
    <source>
        <dbReference type="ARBA" id="ARBA00004613"/>
    </source>
</evidence>
<evidence type="ECO:0000256" key="11">
    <source>
        <dbReference type="ARBA" id="ARBA00023316"/>
    </source>
</evidence>
<evidence type="ECO:0000256" key="5">
    <source>
        <dbReference type="ARBA" id="ARBA00022729"/>
    </source>
</evidence>
<dbReference type="Gene3D" id="2.160.20.10">
    <property type="entry name" value="Single-stranded right-handed beta-helix, Pectin lyase-like"/>
    <property type="match status" value="1"/>
</dbReference>
<sequence>RVSIRVLCVVETLKLQIKTPGHVIDGEGALYWDGLGGAGTTKPKLLRVETTDGSTITNLNILNCPAWCVSIKSSDLVIDGWTIDVSDGDTQGGHNTDGFDISTSTNILVQNSVVKNQDDCVAVNHGSDMVFSNLQCSGSHGLSLSVGMSKTSYDSNVVSNITFIDCTVTNSQNAIHVKTHKDGAEGAVKDITYQNIKFSDISNYGINIQEDYANGGSTGRR</sequence>
<comment type="subcellular location">
    <subcellularLocation>
        <location evidence="1">Secreted</location>
    </subcellularLocation>
</comment>
<evidence type="ECO:0000256" key="3">
    <source>
        <dbReference type="ARBA" id="ARBA00012736"/>
    </source>
</evidence>
<evidence type="ECO:0000313" key="15">
    <source>
        <dbReference type="Proteomes" id="UP001162164"/>
    </source>
</evidence>
<dbReference type="EMBL" id="JAPWTJ010003222">
    <property type="protein sequence ID" value="KAJ8960363.1"/>
    <property type="molecule type" value="Genomic_DNA"/>
</dbReference>
<dbReference type="PANTHER" id="PTHR31884:SF9">
    <property type="entry name" value="ENDOPOLYGALACTURONASE D-RELATED"/>
    <property type="match status" value="1"/>
</dbReference>
<evidence type="ECO:0000256" key="13">
    <source>
        <dbReference type="RuleBase" id="RU361169"/>
    </source>
</evidence>
<evidence type="ECO:0000256" key="7">
    <source>
        <dbReference type="ARBA" id="ARBA00022801"/>
    </source>
</evidence>
<dbReference type="Pfam" id="PF00295">
    <property type="entry name" value="Glyco_hydro_28"/>
    <property type="match status" value="1"/>
</dbReference>
<evidence type="ECO:0000256" key="6">
    <source>
        <dbReference type="ARBA" id="ARBA00022737"/>
    </source>
</evidence>
<keyword evidence="7 13" id="KW-0378">Hydrolase</keyword>
<dbReference type="EC" id="3.2.1.15" evidence="3"/>
<keyword evidence="6" id="KW-0677">Repeat</keyword>
<name>A0ABQ9IRJ7_9CUCU</name>
<dbReference type="SMART" id="SM00710">
    <property type="entry name" value="PbH1"/>
    <property type="match status" value="4"/>
</dbReference>
<evidence type="ECO:0000256" key="8">
    <source>
        <dbReference type="ARBA" id="ARBA00023157"/>
    </source>
</evidence>
<dbReference type="InterPro" id="IPR000743">
    <property type="entry name" value="Glyco_hydro_28"/>
</dbReference>
<keyword evidence="11" id="KW-0961">Cell wall biogenesis/degradation</keyword>
<gene>
    <name evidence="14" type="ORF">NQ317_000616</name>
</gene>
<comment type="caution">
    <text evidence="14">The sequence shown here is derived from an EMBL/GenBank/DDBJ whole genome shotgun (WGS) entry which is preliminary data.</text>
</comment>
<keyword evidence="9" id="KW-0325">Glycoprotein</keyword>
<proteinExistence type="inferred from homology"/>
<dbReference type="InterPro" id="IPR006626">
    <property type="entry name" value="PbH1"/>
</dbReference>
<keyword evidence="15" id="KW-1185">Reference proteome</keyword>
<evidence type="ECO:0000313" key="14">
    <source>
        <dbReference type="EMBL" id="KAJ8960363.1"/>
    </source>
</evidence>